<dbReference type="RefSeq" id="WP_234687690.1">
    <property type="nucleotide sequence ID" value="NZ_CAHPSC010000004.1"/>
</dbReference>
<dbReference type="PANTHER" id="PTHR42924">
    <property type="entry name" value="EXONUCLEASE"/>
    <property type="match status" value="1"/>
</dbReference>
<dbReference type="CDD" id="cd07438">
    <property type="entry name" value="PHP_HisPPase_AMP"/>
    <property type="match status" value="1"/>
</dbReference>
<dbReference type="GO" id="GO:0004534">
    <property type="term" value="F:5'-3' RNA exonuclease activity"/>
    <property type="evidence" value="ECO:0007669"/>
    <property type="project" value="TreeGrafter"/>
</dbReference>
<dbReference type="Gene3D" id="3.20.20.140">
    <property type="entry name" value="Metal-dependent hydrolases"/>
    <property type="match status" value="1"/>
</dbReference>
<comment type="caution">
    <text evidence="2">The sequence shown here is derived from an EMBL/GenBank/DDBJ whole genome shotgun (WGS) entry which is preliminary data.</text>
</comment>
<sequence length="289" mass="30878">MPARFHADLHCHSTFSDGTLTPAQLAQRARTAGVTLWALTDHDELAGIPAAQQAATAQGLDFLTGVEISVSFAQACVHIVGLGVDPEHPALQQGLADLRNSRGPRAQEMGRELEAVGIPNAYEGALRYVGNPALISRTHFARHLVETGVCKDIPEVFKHYLADGKPGHVPQRWASLQEAVGWITQAQGVAVMAHPARYGFTANEEHALFNSFCACGGQAVEVVTGSHAPHEYATYAALARELGLAASRGSDFHSPQESKIDLGGLPADLPGLQPVWDLLQDRIVRAPTP</sequence>
<evidence type="ECO:0000313" key="3">
    <source>
        <dbReference type="Proteomes" id="UP000834458"/>
    </source>
</evidence>
<evidence type="ECO:0000259" key="1">
    <source>
        <dbReference type="SMART" id="SM00481"/>
    </source>
</evidence>
<dbReference type="InterPro" id="IPR016195">
    <property type="entry name" value="Pol/histidinol_Pase-like"/>
</dbReference>
<name>A0AA35GHY9_9BURK</name>
<dbReference type="InterPro" id="IPR052018">
    <property type="entry name" value="PHP_domain"/>
</dbReference>
<dbReference type="InterPro" id="IPR004013">
    <property type="entry name" value="PHP_dom"/>
</dbReference>
<dbReference type="GO" id="GO:0035312">
    <property type="term" value="F:5'-3' DNA exonuclease activity"/>
    <property type="evidence" value="ECO:0007669"/>
    <property type="project" value="TreeGrafter"/>
</dbReference>
<reference evidence="2" key="1">
    <citation type="submission" date="2020-05" db="EMBL/GenBank/DDBJ databases">
        <authorList>
            <person name="Delgado-Blas J."/>
        </authorList>
    </citation>
    <scope>NUCLEOTIDE SEQUENCE</scope>
    <source>
        <strain evidence="2">BB1454</strain>
    </source>
</reference>
<keyword evidence="2" id="KW-0378">Hydrolase</keyword>
<proteinExistence type="predicted"/>
<dbReference type="Pfam" id="PF02811">
    <property type="entry name" value="PHP"/>
    <property type="match status" value="1"/>
</dbReference>
<evidence type="ECO:0000313" key="2">
    <source>
        <dbReference type="EMBL" id="CAB5663176.1"/>
    </source>
</evidence>
<dbReference type="Gene3D" id="1.10.150.650">
    <property type="match status" value="1"/>
</dbReference>
<dbReference type="PANTHER" id="PTHR42924:SF3">
    <property type="entry name" value="POLYMERASE_HISTIDINOL PHOSPHATASE N-TERMINAL DOMAIN-CONTAINING PROTEIN"/>
    <property type="match status" value="1"/>
</dbReference>
<dbReference type="InterPro" id="IPR003141">
    <property type="entry name" value="Pol/His_phosphatase_N"/>
</dbReference>
<organism evidence="2 3">
    <name type="scientific">Comamonas aquatica</name>
    <dbReference type="NCBI Taxonomy" id="225991"/>
    <lineage>
        <taxon>Bacteria</taxon>
        <taxon>Pseudomonadati</taxon>
        <taxon>Pseudomonadota</taxon>
        <taxon>Betaproteobacteria</taxon>
        <taxon>Burkholderiales</taxon>
        <taxon>Comamonadaceae</taxon>
        <taxon>Comamonas</taxon>
    </lineage>
</organism>
<dbReference type="EMBL" id="CAHPSC010000004">
    <property type="protein sequence ID" value="CAB5663176.1"/>
    <property type="molecule type" value="Genomic_DNA"/>
</dbReference>
<dbReference type="SMART" id="SM00481">
    <property type="entry name" value="POLIIIAc"/>
    <property type="match status" value="1"/>
</dbReference>
<accession>A0AA35GHY9</accession>
<dbReference type="Proteomes" id="UP000834458">
    <property type="component" value="Unassembled WGS sequence"/>
</dbReference>
<dbReference type="AlphaFoldDB" id="A0AA35GHY9"/>
<protein>
    <submittedName>
        <fullName evidence="2">Histidinol phosphatase and related hydrolases of the PHP family</fullName>
    </submittedName>
</protein>
<feature type="domain" description="Polymerase/histidinol phosphatase N-terminal" evidence="1">
    <location>
        <begin position="7"/>
        <end position="72"/>
    </location>
</feature>
<dbReference type="SUPFAM" id="SSF89550">
    <property type="entry name" value="PHP domain-like"/>
    <property type="match status" value="1"/>
</dbReference>
<gene>
    <name evidence="2" type="ORF">GHA_00430</name>
</gene>